<organism evidence="2 3">
    <name type="scientific">Neobacillus bataviensis</name>
    <dbReference type="NCBI Taxonomy" id="220685"/>
    <lineage>
        <taxon>Bacteria</taxon>
        <taxon>Bacillati</taxon>
        <taxon>Bacillota</taxon>
        <taxon>Bacilli</taxon>
        <taxon>Bacillales</taxon>
        <taxon>Bacillaceae</taxon>
        <taxon>Neobacillus</taxon>
    </lineage>
</organism>
<feature type="region of interest" description="Disordered" evidence="1">
    <location>
        <begin position="170"/>
        <end position="198"/>
    </location>
</feature>
<evidence type="ECO:0000256" key="1">
    <source>
        <dbReference type="SAM" id="MobiDB-lite"/>
    </source>
</evidence>
<comment type="caution">
    <text evidence="2">The sequence shown here is derived from an EMBL/GenBank/DDBJ whole genome shotgun (WGS) entry which is preliminary data.</text>
</comment>
<evidence type="ECO:0000313" key="3">
    <source>
        <dbReference type="Proteomes" id="UP000319671"/>
    </source>
</evidence>
<keyword evidence="3" id="KW-1185">Reference proteome</keyword>
<sequence>MHAGTLCFYVLPRTRWLFLSFKRRYESLIVPVRLIFFRSWALSSSHHARPDHFLPLTGTIILSLCPSGLFSSAHGHYHPLIMPVRIIFSHSRALSSSHHARPDHFLPLTGTIILSLCPSGLFSPAHGHYHPLTVPVLIFFPHSRALSSYSNPSYPLTPCLSRLSPNTYHPSHPAASPNSAAAVQITPSDHPSPALANC</sequence>
<reference evidence="2 3" key="1">
    <citation type="submission" date="2019-06" db="EMBL/GenBank/DDBJ databases">
        <title>Sorghum-associated microbial communities from plants grown in Nebraska, USA.</title>
        <authorList>
            <person name="Schachtman D."/>
        </authorList>
    </citation>
    <scope>NUCLEOTIDE SEQUENCE [LARGE SCALE GENOMIC DNA]</scope>
    <source>
        <strain evidence="2 3">2482</strain>
    </source>
</reference>
<dbReference type="EMBL" id="VIVN01000007">
    <property type="protein sequence ID" value="TWD99427.1"/>
    <property type="molecule type" value="Genomic_DNA"/>
</dbReference>
<accession>A0A561D834</accession>
<protein>
    <submittedName>
        <fullName evidence="2">Uncharacterized protein</fullName>
    </submittedName>
</protein>
<dbReference type="AlphaFoldDB" id="A0A561D834"/>
<gene>
    <name evidence="2" type="ORF">FB550_10762</name>
</gene>
<dbReference type="Proteomes" id="UP000319671">
    <property type="component" value="Unassembled WGS sequence"/>
</dbReference>
<evidence type="ECO:0000313" key="2">
    <source>
        <dbReference type="EMBL" id="TWD99427.1"/>
    </source>
</evidence>
<name>A0A561D834_9BACI</name>
<proteinExistence type="predicted"/>
<feature type="compositionally biased region" description="Low complexity" evidence="1">
    <location>
        <begin position="170"/>
        <end position="182"/>
    </location>
</feature>